<reference evidence="2 3" key="1">
    <citation type="journal article" date="2009" name="Int. J. Syst. Evol. Microbiol.">
        <title>Paenibacillus contaminans sp. nov., isolated from a contaminated laboratory plate.</title>
        <authorList>
            <person name="Chou J.H."/>
            <person name="Lee J.H."/>
            <person name="Lin M.C."/>
            <person name="Chang P.S."/>
            <person name="Arun A.B."/>
            <person name="Young C.C."/>
            <person name="Chen W.M."/>
        </authorList>
    </citation>
    <scope>NUCLEOTIDE SEQUENCE [LARGE SCALE GENOMIC DNA]</scope>
    <source>
        <strain evidence="2 3">CKOBP-6</strain>
    </source>
</reference>
<dbReference type="Proteomes" id="UP000250369">
    <property type="component" value="Unassembled WGS sequence"/>
</dbReference>
<keyword evidence="3" id="KW-1185">Reference proteome</keyword>
<sequence length="86" mass="9429">MKKTFIGGILMFTGALISLAILITAALYVPQITAWRGSKLWYAIFGAEQFGNEAAQSLSLGFPFVLGVILFVLGLVVLILEYFKKE</sequence>
<dbReference type="AlphaFoldDB" id="A0A329MJB5"/>
<evidence type="ECO:0000256" key="1">
    <source>
        <dbReference type="SAM" id="Phobius"/>
    </source>
</evidence>
<evidence type="ECO:0000313" key="3">
    <source>
        <dbReference type="Proteomes" id="UP000250369"/>
    </source>
</evidence>
<dbReference type="EMBL" id="QMFB01000018">
    <property type="protein sequence ID" value="RAV17747.1"/>
    <property type="molecule type" value="Genomic_DNA"/>
</dbReference>
<keyword evidence="1" id="KW-0472">Membrane</keyword>
<feature type="transmembrane region" description="Helical" evidence="1">
    <location>
        <begin position="7"/>
        <end position="29"/>
    </location>
</feature>
<organism evidence="2 3">
    <name type="scientific">Paenibacillus contaminans</name>
    <dbReference type="NCBI Taxonomy" id="450362"/>
    <lineage>
        <taxon>Bacteria</taxon>
        <taxon>Bacillati</taxon>
        <taxon>Bacillota</taxon>
        <taxon>Bacilli</taxon>
        <taxon>Bacillales</taxon>
        <taxon>Paenibacillaceae</taxon>
        <taxon>Paenibacillus</taxon>
    </lineage>
</organism>
<dbReference type="OrthoDB" id="2663636at2"/>
<feature type="transmembrane region" description="Helical" evidence="1">
    <location>
        <begin position="60"/>
        <end position="83"/>
    </location>
</feature>
<name>A0A329MJB5_9BACL</name>
<keyword evidence="1" id="KW-0812">Transmembrane</keyword>
<proteinExistence type="predicted"/>
<keyword evidence="1" id="KW-1133">Transmembrane helix</keyword>
<accession>A0A329MJB5</accession>
<evidence type="ECO:0000313" key="2">
    <source>
        <dbReference type="EMBL" id="RAV17747.1"/>
    </source>
</evidence>
<gene>
    <name evidence="2" type="ORF">DQG23_26875</name>
</gene>
<comment type="caution">
    <text evidence="2">The sequence shown here is derived from an EMBL/GenBank/DDBJ whole genome shotgun (WGS) entry which is preliminary data.</text>
</comment>
<protein>
    <submittedName>
        <fullName evidence="2">Uncharacterized protein</fullName>
    </submittedName>
</protein>
<dbReference type="RefSeq" id="WP_113034113.1">
    <property type="nucleotide sequence ID" value="NZ_QMFB01000018.1"/>
</dbReference>